<dbReference type="CDD" id="cd14744">
    <property type="entry name" value="PAAR_CT_2"/>
    <property type="match status" value="1"/>
</dbReference>
<dbReference type="InterPro" id="IPR008727">
    <property type="entry name" value="PAAR_motif"/>
</dbReference>
<dbReference type="AlphaFoldDB" id="A0A8E2RVG3"/>
<gene>
    <name evidence="1" type="ORF">C6P98_14120</name>
</gene>
<accession>A0A8E2RVG3</accession>
<evidence type="ECO:0000313" key="1">
    <source>
        <dbReference type="EMBL" id="PRF23222.1"/>
    </source>
</evidence>
<proteinExistence type="predicted"/>
<protein>
    <submittedName>
        <fullName evidence="1">PAAR domain-containing protein</fullName>
    </submittedName>
</protein>
<organism evidence="1 2">
    <name type="scientific">Burkholderia multivorans</name>
    <dbReference type="NCBI Taxonomy" id="87883"/>
    <lineage>
        <taxon>Bacteria</taxon>
        <taxon>Pseudomonadati</taxon>
        <taxon>Pseudomonadota</taxon>
        <taxon>Betaproteobacteria</taxon>
        <taxon>Burkholderiales</taxon>
        <taxon>Burkholderiaceae</taxon>
        <taxon>Burkholderia</taxon>
        <taxon>Burkholderia cepacia complex</taxon>
    </lineage>
</organism>
<dbReference type="EMBL" id="PVFZ01000038">
    <property type="protein sequence ID" value="PRF23222.1"/>
    <property type="molecule type" value="Genomic_DNA"/>
</dbReference>
<comment type="caution">
    <text evidence="1">The sequence shown here is derived from an EMBL/GenBank/DDBJ whole genome shotgun (WGS) entry which is preliminary data.</text>
</comment>
<dbReference type="Proteomes" id="UP000237686">
    <property type="component" value="Unassembled WGS sequence"/>
</dbReference>
<sequence length="155" mass="16179">MSRTITNREGLHVKRNYLRVGDHSTSGGVVVDSIPTMSCGGVGLTYVGAKVTCPACKRVGVIVAEGPRWPGNLMGHEAALEGDKVACGCNPRPTMIASQDTMYQSFESEQLLGMGFAADGSRMVLDSGMPQPSQGLCISCMLAAAKNAAAMVVRG</sequence>
<name>A0A8E2RVG3_9BURK</name>
<dbReference type="Pfam" id="PF05488">
    <property type="entry name" value="PAAR_motif"/>
    <property type="match status" value="1"/>
</dbReference>
<reference evidence="1 2" key="1">
    <citation type="submission" date="2018-03" db="EMBL/GenBank/DDBJ databases">
        <authorList>
            <person name="Nguyen K."/>
            <person name="Fouts D."/>
            <person name="Sutton G."/>
        </authorList>
    </citation>
    <scope>NUCLEOTIDE SEQUENCE [LARGE SCALE GENOMIC DNA]</scope>
    <source>
        <strain evidence="1 2">AU17135</strain>
    </source>
</reference>
<evidence type="ECO:0000313" key="2">
    <source>
        <dbReference type="Proteomes" id="UP000237686"/>
    </source>
</evidence>